<comment type="similarity">
    <text evidence="2">Belongs to the short-chain dehydrogenases/reductases (SDR) family.</text>
</comment>
<dbReference type="CDD" id="cd05327">
    <property type="entry name" value="retinol-DH_like_SDR_c_like"/>
    <property type="match status" value="1"/>
</dbReference>
<keyword evidence="4" id="KW-1185">Reference proteome</keyword>
<proteinExistence type="inferred from homology"/>
<dbReference type="Gene3D" id="3.40.50.720">
    <property type="entry name" value="NAD(P)-binding Rossmann-like Domain"/>
    <property type="match status" value="1"/>
</dbReference>
<dbReference type="InterPro" id="IPR036291">
    <property type="entry name" value="NAD(P)-bd_dom_sf"/>
</dbReference>
<organism evidence="3 4">
    <name type="scientific">Henosepilachna vigintioctopunctata</name>
    <dbReference type="NCBI Taxonomy" id="420089"/>
    <lineage>
        <taxon>Eukaryota</taxon>
        <taxon>Metazoa</taxon>
        <taxon>Ecdysozoa</taxon>
        <taxon>Arthropoda</taxon>
        <taxon>Hexapoda</taxon>
        <taxon>Insecta</taxon>
        <taxon>Pterygota</taxon>
        <taxon>Neoptera</taxon>
        <taxon>Endopterygota</taxon>
        <taxon>Coleoptera</taxon>
        <taxon>Polyphaga</taxon>
        <taxon>Cucujiformia</taxon>
        <taxon>Coccinelloidea</taxon>
        <taxon>Coccinellidae</taxon>
        <taxon>Epilachninae</taxon>
        <taxon>Epilachnini</taxon>
        <taxon>Henosepilachna</taxon>
    </lineage>
</organism>
<evidence type="ECO:0000313" key="4">
    <source>
        <dbReference type="Proteomes" id="UP001431783"/>
    </source>
</evidence>
<evidence type="ECO:0000313" key="3">
    <source>
        <dbReference type="EMBL" id="KAK9869196.1"/>
    </source>
</evidence>
<name>A0AAW1TM15_9CUCU</name>
<evidence type="ECO:0000256" key="1">
    <source>
        <dbReference type="ARBA" id="ARBA00023002"/>
    </source>
</evidence>
<dbReference type="Pfam" id="PF00106">
    <property type="entry name" value="adh_short"/>
    <property type="match status" value="2"/>
</dbReference>
<dbReference type="PRINTS" id="PR00080">
    <property type="entry name" value="SDRFAMILY"/>
</dbReference>
<dbReference type="Proteomes" id="UP001431783">
    <property type="component" value="Unassembled WGS sequence"/>
</dbReference>
<dbReference type="EMBL" id="JARQZJ010000001">
    <property type="protein sequence ID" value="KAK9869196.1"/>
    <property type="molecule type" value="Genomic_DNA"/>
</dbReference>
<dbReference type="AlphaFoldDB" id="A0AAW1TM15"/>
<comment type="caution">
    <text evidence="3">The sequence shown here is derived from an EMBL/GenBank/DDBJ whole genome shotgun (WGS) entry which is preliminary data.</text>
</comment>
<accession>A0AAW1TM15</accession>
<sequence>MWKYIGGAVVTGGIIYGVMRYFGGGICNCSTRLDGLVIIITGANSGIGKALSLELARRGATLVLACRDTRKGLDVKCEILAAYPGSQVHLKYLDLASFASIFQFSEVIKCEFDEIYALVNNAGIFYHPQELTEDGFEITFQTNYLGPFVLTHYLLNSLKSSDHARIVNLSSEAHRMVNVYDLKAVTTCQNEFRSHIVAYSVSKLALILFTRALSKKLSKSNIIVNAVNPGNVDTNIYRHFPWLSNPWLYALQWPIRRLVVKNPGQGAQTALHTLLTSNRSTGQYYTNCKLSLPSPLASNEEIANEYYATTLEILAGIFSTESDC</sequence>
<dbReference type="PANTHER" id="PTHR43157">
    <property type="entry name" value="PHOSPHATIDYLINOSITOL-GLYCAN BIOSYNTHESIS CLASS F PROTEIN-RELATED"/>
    <property type="match status" value="1"/>
</dbReference>
<dbReference type="PANTHER" id="PTHR43157:SF31">
    <property type="entry name" value="PHOSPHATIDYLINOSITOL-GLYCAN BIOSYNTHESIS CLASS F PROTEIN"/>
    <property type="match status" value="1"/>
</dbReference>
<dbReference type="SUPFAM" id="SSF51735">
    <property type="entry name" value="NAD(P)-binding Rossmann-fold domains"/>
    <property type="match status" value="1"/>
</dbReference>
<dbReference type="GO" id="GO:0016491">
    <property type="term" value="F:oxidoreductase activity"/>
    <property type="evidence" value="ECO:0007669"/>
    <property type="project" value="UniProtKB-KW"/>
</dbReference>
<evidence type="ECO:0008006" key="5">
    <source>
        <dbReference type="Google" id="ProtNLM"/>
    </source>
</evidence>
<reference evidence="3 4" key="1">
    <citation type="submission" date="2023-03" db="EMBL/GenBank/DDBJ databases">
        <title>Genome insight into feeding habits of ladybird beetles.</title>
        <authorList>
            <person name="Li H.-S."/>
            <person name="Huang Y.-H."/>
            <person name="Pang H."/>
        </authorList>
    </citation>
    <scope>NUCLEOTIDE SEQUENCE [LARGE SCALE GENOMIC DNA]</scope>
    <source>
        <strain evidence="3">SYSU_2023b</strain>
        <tissue evidence="3">Whole body</tissue>
    </source>
</reference>
<evidence type="ECO:0000256" key="2">
    <source>
        <dbReference type="RuleBase" id="RU000363"/>
    </source>
</evidence>
<protein>
    <recommendedName>
        <fullName evidence="5">Retinol dehydrogenase 14</fullName>
    </recommendedName>
</protein>
<dbReference type="InterPro" id="IPR002347">
    <property type="entry name" value="SDR_fam"/>
</dbReference>
<dbReference type="PRINTS" id="PR00081">
    <property type="entry name" value="GDHRDH"/>
</dbReference>
<keyword evidence="1" id="KW-0560">Oxidoreductase</keyword>
<gene>
    <name evidence="3" type="ORF">WA026_002944</name>
</gene>